<comment type="caution">
    <text evidence="6">Lacks conserved residue(s) required for the propagation of feature annotation.</text>
</comment>
<evidence type="ECO:0000256" key="4">
    <source>
        <dbReference type="ARBA" id="ARBA00022695"/>
    </source>
</evidence>
<feature type="active site" description="Proton acceptor" evidence="6">
    <location>
        <position position="53"/>
    </location>
</feature>
<dbReference type="Proteomes" id="UP000000263">
    <property type="component" value="Chromosome"/>
</dbReference>
<dbReference type="GO" id="GO:0140291">
    <property type="term" value="P:peptidyl-glutamate ADP-deribosylation"/>
    <property type="evidence" value="ECO:0007669"/>
    <property type="project" value="TreeGrafter"/>
</dbReference>
<evidence type="ECO:0000313" key="8">
    <source>
        <dbReference type="EMBL" id="ABU56210.1"/>
    </source>
</evidence>
<dbReference type="PANTHER" id="PTHR12521:SF0">
    <property type="entry name" value="ADP-RIBOSE GLYCOHYDROLASE OARD1"/>
    <property type="match status" value="1"/>
</dbReference>
<dbReference type="InterPro" id="IPR029494">
    <property type="entry name" value="DarT"/>
</dbReference>
<evidence type="ECO:0000313" key="9">
    <source>
        <dbReference type="Proteomes" id="UP000000263"/>
    </source>
</evidence>
<dbReference type="EMBL" id="CP000804">
    <property type="protein sequence ID" value="ABU56210.1"/>
    <property type="molecule type" value="Genomic_DNA"/>
</dbReference>
<feature type="binding site" evidence="6">
    <location>
        <position position="53"/>
    </location>
    <ligand>
        <name>NAD(+)</name>
        <dbReference type="ChEBI" id="CHEBI:57540"/>
    </ligand>
</feature>
<dbReference type="OrthoDB" id="9780211at2"/>
<evidence type="ECO:0000256" key="5">
    <source>
        <dbReference type="ARBA" id="ARBA00023125"/>
    </source>
</evidence>
<dbReference type="Gene3D" id="3.40.220.10">
    <property type="entry name" value="Leucine Aminopeptidase, subunit E, domain 1"/>
    <property type="match status" value="1"/>
</dbReference>
<evidence type="ECO:0000256" key="2">
    <source>
        <dbReference type="ARBA" id="ARBA00022676"/>
    </source>
</evidence>
<keyword evidence="5 6" id="KW-0238">DNA-binding</keyword>
<reference evidence="8 9" key="1">
    <citation type="submission" date="2007-08" db="EMBL/GenBank/DDBJ databases">
        <title>Complete sequence of Roseiflexus castenholzii DSM 13941.</title>
        <authorList>
            <consortium name="US DOE Joint Genome Institute"/>
            <person name="Copeland A."/>
            <person name="Lucas S."/>
            <person name="Lapidus A."/>
            <person name="Barry K."/>
            <person name="Glavina del Rio T."/>
            <person name="Dalin E."/>
            <person name="Tice H."/>
            <person name="Pitluck S."/>
            <person name="Thompson L.S."/>
            <person name="Brettin T."/>
            <person name="Bruce D."/>
            <person name="Detter J.C."/>
            <person name="Han C."/>
            <person name="Tapia R."/>
            <person name="Schmutz J."/>
            <person name="Larimer F."/>
            <person name="Land M."/>
            <person name="Hauser L."/>
            <person name="Kyrpides N."/>
            <person name="Mikhailova N."/>
            <person name="Bryant D.A."/>
            <person name="Hanada S."/>
            <person name="Tsukatani Y."/>
            <person name="Richardson P."/>
        </authorList>
    </citation>
    <scope>NUCLEOTIDE SEQUENCE [LARGE SCALE GENOMIC DNA]</scope>
    <source>
        <strain evidence="9">DSM 13941 / HLO8</strain>
    </source>
</reference>
<dbReference type="InterPro" id="IPR050892">
    <property type="entry name" value="ADP-ribose_metab_enzymes"/>
</dbReference>
<comment type="similarity">
    <text evidence="6">Belongs to the DarT ADP-ribosyltransferase family.</text>
</comment>
<dbReference type="PROSITE" id="PS52018">
    <property type="entry name" value="DART"/>
    <property type="match status" value="1"/>
</dbReference>
<dbReference type="CDD" id="cd02901">
    <property type="entry name" value="Macro_Poa1p-like"/>
    <property type="match status" value="1"/>
</dbReference>
<feature type="binding site" evidence="6">
    <location>
        <begin position="13"/>
        <end position="15"/>
    </location>
    <ligand>
        <name>NAD(+)</name>
        <dbReference type="ChEBI" id="CHEBI:57540"/>
    </ligand>
</feature>
<accession>A7NFI8</accession>
<name>A7NFI8_ROSCS</name>
<feature type="active site" evidence="6">
    <location>
        <position position="155"/>
    </location>
</feature>
<keyword evidence="2 6" id="KW-0328">Glycosyltransferase</keyword>
<dbReference type="GO" id="GO:0003677">
    <property type="term" value="F:DNA binding"/>
    <property type="evidence" value="ECO:0007669"/>
    <property type="project" value="UniProtKB-UniRule"/>
</dbReference>
<evidence type="ECO:0000256" key="6">
    <source>
        <dbReference type="PROSITE-ProRule" id="PRU01362"/>
    </source>
</evidence>
<keyword evidence="3 6" id="KW-0808">Transferase</keyword>
<dbReference type="SUPFAM" id="SSF52949">
    <property type="entry name" value="Macro domain-like"/>
    <property type="match status" value="1"/>
</dbReference>
<protein>
    <recommendedName>
        <fullName evidence="7">DarT domain-containing protein</fullName>
    </recommendedName>
</protein>
<sequence>MAGLKRDIKSLFYITHINNLESIFQHGILSHARVEEMGIPYTPIYDAQIVSNRRERSTPDGKSLWRFANLYFQPRNPMLYRVINKIDKKEVAIIGVRPEVLSYPGCYISTGNAASSPSEILPVKEGIKAIFEMWKIIHNEWWNPDDGSKRKIMAECLVPDFVSPDMIQTIYVVNHDVAKDVRSRISGARVPVVPEPSMFFQPTRRERVTGNLFLIEGDLFFSTMQTITISVNTMGIMGKGLASRAKYQFPDVYVVYQDACRSKKLQIGKPYLYKRESFVDEQLADDPGSLTKPNSNKWFLLFATKRNWRENSDIVGIENGLKWIQHNYKSEGIASLAVPALGCGLGGLDWRDVGPLMCQYLSVLDIPVAIYLPRERETPEEFLSRDFLLGTKE</sequence>
<evidence type="ECO:0000256" key="1">
    <source>
        <dbReference type="ARBA" id="ARBA00022649"/>
    </source>
</evidence>
<proteinExistence type="inferred from homology"/>
<evidence type="ECO:0000259" key="7">
    <source>
        <dbReference type="PROSITE" id="PS52018"/>
    </source>
</evidence>
<organism evidence="8 9">
    <name type="scientific">Roseiflexus castenholzii (strain DSM 13941 / HLO8)</name>
    <dbReference type="NCBI Taxonomy" id="383372"/>
    <lineage>
        <taxon>Bacteria</taxon>
        <taxon>Bacillati</taxon>
        <taxon>Chloroflexota</taxon>
        <taxon>Chloroflexia</taxon>
        <taxon>Chloroflexales</taxon>
        <taxon>Roseiflexineae</taxon>
        <taxon>Roseiflexaceae</taxon>
        <taxon>Roseiflexus</taxon>
    </lineage>
</organism>
<feature type="domain" description="DarT" evidence="7">
    <location>
        <begin position="9"/>
        <end position="200"/>
    </location>
</feature>
<dbReference type="KEGG" id="rca:Rcas_0073"/>
<dbReference type="GO" id="GO:0016779">
    <property type="term" value="F:nucleotidyltransferase activity"/>
    <property type="evidence" value="ECO:0007669"/>
    <property type="project" value="UniProtKB-UniRule"/>
</dbReference>
<dbReference type="eggNOG" id="COG2110">
    <property type="taxonomic scope" value="Bacteria"/>
</dbReference>
<dbReference type="AlphaFoldDB" id="A7NFI8"/>
<keyword evidence="1 6" id="KW-1277">Toxin-antitoxin system</keyword>
<evidence type="ECO:0000256" key="3">
    <source>
        <dbReference type="ARBA" id="ARBA00022679"/>
    </source>
</evidence>
<dbReference type="HOGENOM" id="CLU_701847_0_0_0"/>
<dbReference type="GO" id="GO:0016757">
    <property type="term" value="F:glycosyltransferase activity"/>
    <property type="evidence" value="ECO:0007669"/>
    <property type="project" value="UniProtKB-UniRule"/>
</dbReference>
<dbReference type="RefSeq" id="WP_011997615.1">
    <property type="nucleotide sequence ID" value="NC_009767.1"/>
</dbReference>
<gene>
    <name evidence="8" type="ordered locus">Rcas_0073</name>
</gene>
<dbReference type="STRING" id="383372.Rcas_0073"/>
<dbReference type="Pfam" id="PF14487">
    <property type="entry name" value="DarT"/>
    <property type="match status" value="1"/>
</dbReference>
<comment type="catalytic activity">
    <reaction evidence="6">
        <text>a thymidine in DNA + NAD(+) = an N-(ADP-alpha-D-ribosyl)-thymidine in DNA + nicotinamide + H(+)</text>
        <dbReference type="Rhea" id="RHEA:71651"/>
        <dbReference type="Rhea" id="RHEA-COMP:13556"/>
        <dbReference type="Rhea" id="RHEA-COMP:18051"/>
        <dbReference type="ChEBI" id="CHEBI:15378"/>
        <dbReference type="ChEBI" id="CHEBI:17154"/>
        <dbReference type="ChEBI" id="CHEBI:57540"/>
        <dbReference type="ChEBI" id="CHEBI:137386"/>
        <dbReference type="ChEBI" id="CHEBI:191199"/>
    </reaction>
</comment>
<keyword evidence="4 6" id="KW-0548">Nucleotidyltransferase</keyword>
<keyword evidence="9" id="KW-1185">Reference proteome</keyword>
<dbReference type="PANTHER" id="PTHR12521">
    <property type="entry name" value="PROTEIN C6ORF130"/>
    <property type="match status" value="1"/>
</dbReference>
<dbReference type="InterPro" id="IPR043472">
    <property type="entry name" value="Macro_dom-like"/>
</dbReference>